<sequence length="301" mass="32228">MGSILKVCLDPSKFSNIRAALHQRQALHHTHPALPRPQPPLGPLARLLLRLGHTSSTATGAAVARASHFGYAEGTAHGIAPRAHLAMYKVLWEADDYGGAMSDVLAGMDRAVSDGVDVMSLSLGFDHSPLYGDVIAVAALSAVEWGVVVVCAAGYDGSRNSTYNGAPWIVTVGAGTVDRSTSAVLRLGDGAVLEGLSYYPVSVYIADKPLYYGGGLACPRRNARANRWTALTWLVVLCDEYIDIFEQFDELNRTSAAAGIFLSDPMFLDLEDYTIPSVVLHGVEAKHVRAYAMRTARNATV</sequence>
<protein>
    <submittedName>
        <fullName evidence="5">Subtilisin-like protease</fullName>
    </submittedName>
</protein>
<dbReference type="GO" id="GO:0004252">
    <property type="term" value="F:serine-type endopeptidase activity"/>
    <property type="evidence" value="ECO:0007669"/>
    <property type="project" value="InterPro"/>
</dbReference>
<dbReference type="PROSITE" id="PS51892">
    <property type="entry name" value="SUBTILASE"/>
    <property type="match status" value="1"/>
</dbReference>
<evidence type="ECO:0000256" key="1">
    <source>
        <dbReference type="ARBA" id="ARBA00011073"/>
    </source>
</evidence>
<gene>
    <name evidence="5" type="primary">ARA12</name>
    <name evidence="5" type="ORF">QJS10_CPA08g00647</name>
</gene>
<accession>A0AAV9EA95</accession>
<dbReference type="SUPFAM" id="SSF52743">
    <property type="entry name" value="Subtilisin-like"/>
    <property type="match status" value="1"/>
</dbReference>
<dbReference type="Gene3D" id="3.40.50.200">
    <property type="entry name" value="Peptidase S8/S53 domain"/>
    <property type="match status" value="1"/>
</dbReference>
<dbReference type="Pfam" id="PF00082">
    <property type="entry name" value="Peptidase_S8"/>
    <property type="match status" value="1"/>
</dbReference>
<dbReference type="InterPro" id="IPR036852">
    <property type="entry name" value="Peptidase_S8/S53_dom_sf"/>
</dbReference>
<dbReference type="EMBL" id="JAUJYO010000008">
    <property type="protein sequence ID" value="KAK1310019.1"/>
    <property type="molecule type" value="Genomic_DNA"/>
</dbReference>
<dbReference type="Proteomes" id="UP001180020">
    <property type="component" value="Unassembled WGS sequence"/>
</dbReference>
<dbReference type="InterPro" id="IPR045051">
    <property type="entry name" value="SBT"/>
</dbReference>
<evidence type="ECO:0000256" key="2">
    <source>
        <dbReference type="ARBA" id="ARBA00022729"/>
    </source>
</evidence>
<dbReference type="GO" id="GO:0006508">
    <property type="term" value="P:proteolysis"/>
    <property type="evidence" value="ECO:0007669"/>
    <property type="project" value="UniProtKB-KW"/>
</dbReference>
<keyword evidence="5" id="KW-0645">Protease</keyword>
<comment type="caution">
    <text evidence="5">The sequence shown here is derived from an EMBL/GenBank/DDBJ whole genome shotgun (WGS) entry which is preliminary data.</text>
</comment>
<dbReference type="InterPro" id="IPR000209">
    <property type="entry name" value="Peptidase_S8/S53_dom"/>
</dbReference>
<keyword evidence="5" id="KW-0378">Hydrolase</keyword>
<comment type="caution">
    <text evidence="3">Lacks conserved residue(s) required for the propagation of feature annotation.</text>
</comment>
<keyword evidence="6" id="KW-1185">Reference proteome</keyword>
<reference evidence="5" key="1">
    <citation type="journal article" date="2023" name="Nat. Commun.">
        <title>Diploid and tetraploid genomes of Acorus and the evolution of monocots.</title>
        <authorList>
            <person name="Ma L."/>
            <person name="Liu K.W."/>
            <person name="Li Z."/>
            <person name="Hsiao Y.Y."/>
            <person name="Qi Y."/>
            <person name="Fu T."/>
            <person name="Tang G.D."/>
            <person name="Zhang D."/>
            <person name="Sun W.H."/>
            <person name="Liu D.K."/>
            <person name="Li Y."/>
            <person name="Chen G.Z."/>
            <person name="Liu X.D."/>
            <person name="Liao X.Y."/>
            <person name="Jiang Y.T."/>
            <person name="Yu X."/>
            <person name="Hao Y."/>
            <person name="Huang J."/>
            <person name="Zhao X.W."/>
            <person name="Ke S."/>
            <person name="Chen Y.Y."/>
            <person name="Wu W.L."/>
            <person name="Hsu J.L."/>
            <person name="Lin Y.F."/>
            <person name="Huang M.D."/>
            <person name="Li C.Y."/>
            <person name="Huang L."/>
            <person name="Wang Z.W."/>
            <person name="Zhao X."/>
            <person name="Zhong W.Y."/>
            <person name="Peng D.H."/>
            <person name="Ahmad S."/>
            <person name="Lan S."/>
            <person name="Zhang J.S."/>
            <person name="Tsai W.C."/>
            <person name="Van de Peer Y."/>
            <person name="Liu Z.J."/>
        </authorList>
    </citation>
    <scope>NUCLEOTIDE SEQUENCE</scope>
    <source>
        <strain evidence="5">CP</strain>
    </source>
</reference>
<name>A0AAV9EA95_ACOCL</name>
<evidence type="ECO:0000256" key="3">
    <source>
        <dbReference type="PROSITE-ProRule" id="PRU01240"/>
    </source>
</evidence>
<organism evidence="5 6">
    <name type="scientific">Acorus calamus</name>
    <name type="common">Sweet flag</name>
    <dbReference type="NCBI Taxonomy" id="4465"/>
    <lineage>
        <taxon>Eukaryota</taxon>
        <taxon>Viridiplantae</taxon>
        <taxon>Streptophyta</taxon>
        <taxon>Embryophyta</taxon>
        <taxon>Tracheophyta</taxon>
        <taxon>Spermatophyta</taxon>
        <taxon>Magnoliopsida</taxon>
        <taxon>Liliopsida</taxon>
        <taxon>Acoraceae</taxon>
        <taxon>Acorus</taxon>
    </lineage>
</organism>
<keyword evidence="2" id="KW-0732">Signal</keyword>
<comment type="similarity">
    <text evidence="1 3">Belongs to the peptidase S8 family.</text>
</comment>
<evidence type="ECO:0000259" key="4">
    <source>
        <dbReference type="Pfam" id="PF00082"/>
    </source>
</evidence>
<reference evidence="5" key="2">
    <citation type="submission" date="2023-06" db="EMBL/GenBank/DDBJ databases">
        <authorList>
            <person name="Ma L."/>
            <person name="Liu K.-W."/>
            <person name="Li Z."/>
            <person name="Hsiao Y.-Y."/>
            <person name="Qi Y."/>
            <person name="Fu T."/>
            <person name="Tang G."/>
            <person name="Zhang D."/>
            <person name="Sun W.-H."/>
            <person name="Liu D.-K."/>
            <person name="Li Y."/>
            <person name="Chen G.-Z."/>
            <person name="Liu X.-D."/>
            <person name="Liao X.-Y."/>
            <person name="Jiang Y.-T."/>
            <person name="Yu X."/>
            <person name="Hao Y."/>
            <person name="Huang J."/>
            <person name="Zhao X.-W."/>
            <person name="Ke S."/>
            <person name="Chen Y.-Y."/>
            <person name="Wu W.-L."/>
            <person name="Hsu J.-L."/>
            <person name="Lin Y.-F."/>
            <person name="Huang M.-D."/>
            <person name="Li C.-Y."/>
            <person name="Huang L."/>
            <person name="Wang Z.-W."/>
            <person name="Zhao X."/>
            <person name="Zhong W.-Y."/>
            <person name="Peng D.-H."/>
            <person name="Ahmad S."/>
            <person name="Lan S."/>
            <person name="Zhang J.-S."/>
            <person name="Tsai W.-C."/>
            <person name="Van De Peer Y."/>
            <person name="Liu Z.-J."/>
        </authorList>
    </citation>
    <scope>NUCLEOTIDE SEQUENCE</scope>
    <source>
        <strain evidence="5">CP</strain>
        <tissue evidence="5">Leaves</tissue>
    </source>
</reference>
<evidence type="ECO:0000313" key="5">
    <source>
        <dbReference type="EMBL" id="KAK1310019.1"/>
    </source>
</evidence>
<dbReference type="AlphaFoldDB" id="A0AAV9EA95"/>
<proteinExistence type="inferred from homology"/>
<feature type="domain" description="Peptidase S8/S53" evidence="4">
    <location>
        <begin position="52"/>
        <end position="178"/>
    </location>
</feature>
<dbReference type="PANTHER" id="PTHR10795">
    <property type="entry name" value="PROPROTEIN CONVERTASE SUBTILISIN/KEXIN"/>
    <property type="match status" value="1"/>
</dbReference>
<evidence type="ECO:0000313" key="6">
    <source>
        <dbReference type="Proteomes" id="UP001180020"/>
    </source>
</evidence>